<evidence type="ECO:0000256" key="8">
    <source>
        <dbReference type="SAM" id="Phobius"/>
    </source>
</evidence>
<comment type="subcellular location">
    <subcellularLocation>
        <location evidence="1">Cell membrane</location>
        <topology evidence="1">Multi-pass membrane protein</topology>
    </subcellularLocation>
</comment>
<dbReference type="EMBL" id="CAEZTH010000138">
    <property type="protein sequence ID" value="CAB4569648.1"/>
    <property type="molecule type" value="Genomic_DNA"/>
</dbReference>
<feature type="domain" description="ABC transmembrane type-1" evidence="9">
    <location>
        <begin position="88"/>
        <end position="288"/>
    </location>
</feature>
<gene>
    <name evidence="10" type="ORF">UFOPK1639_00923</name>
</gene>
<dbReference type="SUPFAM" id="SSF161098">
    <property type="entry name" value="MetI-like"/>
    <property type="match status" value="1"/>
</dbReference>
<dbReference type="GO" id="GO:0055085">
    <property type="term" value="P:transmembrane transport"/>
    <property type="evidence" value="ECO:0007669"/>
    <property type="project" value="InterPro"/>
</dbReference>
<feature type="transmembrane region" description="Helical" evidence="8">
    <location>
        <begin position="214"/>
        <end position="235"/>
    </location>
</feature>
<keyword evidence="3" id="KW-0813">Transport</keyword>
<keyword evidence="4" id="KW-1003">Cell membrane</keyword>
<evidence type="ECO:0000256" key="5">
    <source>
        <dbReference type="ARBA" id="ARBA00022692"/>
    </source>
</evidence>
<feature type="transmembrane region" description="Helical" evidence="8">
    <location>
        <begin position="124"/>
        <end position="144"/>
    </location>
</feature>
<dbReference type="PROSITE" id="PS50928">
    <property type="entry name" value="ABC_TM1"/>
    <property type="match status" value="1"/>
</dbReference>
<name>A0A6J6E8I6_9ZZZZ</name>
<feature type="transmembrane region" description="Helical" evidence="8">
    <location>
        <begin position="29"/>
        <end position="57"/>
    </location>
</feature>
<sequence>MMSTALVKPQGSLARRISTFLYQRAKVGLAILLAPPTFWLGLVYIASLAALLLTAFWSVDSFTGNLTREWNLDNFITVLTDSTYQAVTLRTVGIALAVTAIDVAIALPVAFYMSKVASKGWQRFLVISMTLPLWSSYLVKAYAWRSVLSTGGILDWMLDPFGIASPGYGLEGTVITLAYLWFPFVVLPIYTSLQRVPNSLIEASADLGGGTLKTLRSVVIPMITPGIIAGSIFSFSLTLGDYIAVKIVGGATQTIGTLIYTNVGTANNLPLAAAIAFVPLVIILIYLSSVKRTGALDNL</sequence>
<dbReference type="PANTHER" id="PTHR42929:SF1">
    <property type="entry name" value="INNER MEMBRANE ABC TRANSPORTER PERMEASE PROTEIN YDCU-RELATED"/>
    <property type="match status" value="1"/>
</dbReference>
<comment type="similarity">
    <text evidence="2">Belongs to the binding-protein-dependent transport system permease family. CysTW subfamily.</text>
</comment>
<organism evidence="10">
    <name type="scientific">freshwater metagenome</name>
    <dbReference type="NCBI Taxonomy" id="449393"/>
    <lineage>
        <taxon>unclassified sequences</taxon>
        <taxon>metagenomes</taxon>
        <taxon>ecological metagenomes</taxon>
    </lineage>
</organism>
<dbReference type="CDD" id="cd06261">
    <property type="entry name" value="TM_PBP2"/>
    <property type="match status" value="1"/>
</dbReference>
<evidence type="ECO:0000256" key="7">
    <source>
        <dbReference type="ARBA" id="ARBA00023136"/>
    </source>
</evidence>
<protein>
    <submittedName>
        <fullName evidence="10">Unannotated protein</fullName>
    </submittedName>
</protein>
<evidence type="ECO:0000256" key="6">
    <source>
        <dbReference type="ARBA" id="ARBA00022989"/>
    </source>
</evidence>
<reference evidence="10" key="1">
    <citation type="submission" date="2020-05" db="EMBL/GenBank/DDBJ databases">
        <authorList>
            <person name="Chiriac C."/>
            <person name="Salcher M."/>
            <person name="Ghai R."/>
            <person name="Kavagutti S V."/>
        </authorList>
    </citation>
    <scope>NUCLEOTIDE SEQUENCE</scope>
</reference>
<dbReference type="GO" id="GO:0005886">
    <property type="term" value="C:plasma membrane"/>
    <property type="evidence" value="ECO:0007669"/>
    <property type="project" value="UniProtKB-SubCell"/>
</dbReference>
<dbReference type="InterPro" id="IPR035906">
    <property type="entry name" value="MetI-like_sf"/>
</dbReference>
<accession>A0A6J6E8I6</accession>
<evidence type="ECO:0000256" key="2">
    <source>
        <dbReference type="ARBA" id="ARBA00007069"/>
    </source>
</evidence>
<dbReference type="InterPro" id="IPR000515">
    <property type="entry name" value="MetI-like"/>
</dbReference>
<feature type="transmembrane region" description="Helical" evidence="8">
    <location>
        <begin position="92"/>
        <end position="112"/>
    </location>
</feature>
<dbReference type="Pfam" id="PF00528">
    <property type="entry name" value="BPD_transp_1"/>
    <property type="match status" value="1"/>
</dbReference>
<dbReference type="PANTHER" id="PTHR42929">
    <property type="entry name" value="INNER MEMBRANE ABC TRANSPORTER PERMEASE PROTEIN YDCU-RELATED-RELATED"/>
    <property type="match status" value="1"/>
</dbReference>
<evidence type="ECO:0000256" key="1">
    <source>
        <dbReference type="ARBA" id="ARBA00004651"/>
    </source>
</evidence>
<feature type="transmembrane region" description="Helical" evidence="8">
    <location>
        <begin position="174"/>
        <end position="193"/>
    </location>
</feature>
<feature type="transmembrane region" description="Helical" evidence="8">
    <location>
        <begin position="269"/>
        <end position="287"/>
    </location>
</feature>
<evidence type="ECO:0000256" key="4">
    <source>
        <dbReference type="ARBA" id="ARBA00022475"/>
    </source>
</evidence>
<keyword evidence="6 8" id="KW-1133">Transmembrane helix</keyword>
<dbReference type="Gene3D" id="1.10.3720.10">
    <property type="entry name" value="MetI-like"/>
    <property type="match status" value="1"/>
</dbReference>
<keyword evidence="5 8" id="KW-0812">Transmembrane</keyword>
<evidence type="ECO:0000313" key="10">
    <source>
        <dbReference type="EMBL" id="CAB4569648.1"/>
    </source>
</evidence>
<evidence type="ECO:0000259" key="9">
    <source>
        <dbReference type="PROSITE" id="PS50928"/>
    </source>
</evidence>
<proteinExistence type="inferred from homology"/>
<evidence type="ECO:0000256" key="3">
    <source>
        <dbReference type="ARBA" id="ARBA00022448"/>
    </source>
</evidence>
<keyword evidence="7 8" id="KW-0472">Membrane</keyword>
<dbReference type="AlphaFoldDB" id="A0A6J6E8I6"/>